<dbReference type="Proteomes" id="UP000694930">
    <property type="component" value="Chromosome 9"/>
</dbReference>
<reference evidence="2" key="1">
    <citation type="journal article" date="2014" name="Nat. Genet.">
        <title>The genome of the stress-tolerant wild tomato species Solanum pennellii.</title>
        <authorList>
            <person name="Bolger A."/>
            <person name="Scossa F."/>
            <person name="Bolger M.E."/>
            <person name="Lanz C."/>
            <person name="Maumus F."/>
            <person name="Tohge T."/>
            <person name="Quesneville H."/>
            <person name="Alseekh S."/>
            <person name="Sorensen I."/>
            <person name="Lichtenstein G."/>
            <person name="Fich E.A."/>
            <person name="Conte M."/>
            <person name="Keller H."/>
            <person name="Schneeberger K."/>
            <person name="Schwacke R."/>
            <person name="Ofner I."/>
            <person name="Vrebalov J."/>
            <person name="Xu Y."/>
            <person name="Osorio S."/>
            <person name="Aflitos S.A."/>
            <person name="Schijlen E."/>
            <person name="Jimenez-Gomez J.M."/>
            <person name="Ryngajllo M."/>
            <person name="Kimura S."/>
            <person name="Kumar R."/>
            <person name="Koenig D."/>
            <person name="Headland L.R."/>
            <person name="Maloof J.N."/>
            <person name="Sinha N."/>
            <person name="van Ham R.C."/>
            <person name="Lankhorst R.K."/>
            <person name="Mao L."/>
            <person name="Vogel A."/>
            <person name="Arsova B."/>
            <person name="Panstruga R."/>
            <person name="Fei Z."/>
            <person name="Rose J.K."/>
            <person name="Zamir D."/>
            <person name="Carrari F."/>
            <person name="Giovannoni J.J."/>
            <person name="Weigel D."/>
            <person name="Usadel B."/>
            <person name="Fernie A.R."/>
        </authorList>
    </citation>
    <scope>NUCLEOTIDE SEQUENCE [LARGE SCALE GENOMIC DNA]</scope>
    <source>
        <strain evidence="2">cv. LA0716</strain>
    </source>
</reference>
<evidence type="ECO:0000256" key="1">
    <source>
        <dbReference type="SAM" id="MobiDB-lite"/>
    </source>
</evidence>
<organism evidence="2 3">
    <name type="scientific">Solanum pennellii</name>
    <name type="common">Tomato</name>
    <name type="synonym">Lycopersicon pennellii</name>
    <dbReference type="NCBI Taxonomy" id="28526"/>
    <lineage>
        <taxon>Eukaryota</taxon>
        <taxon>Viridiplantae</taxon>
        <taxon>Streptophyta</taxon>
        <taxon>Embryophyta</taxon>
        <taxon>Tracheophyta</taxon>
        <taxon>Spermatophyta</taxon>
        <taxon>Magnoliopsida</taxon>
        <taxon>eudicotyledons</taxon>
        <taxon>Gunneridae</taxon>
        <taxon>Pentapetalae</taxon>
        <taxon>asterids</taxon>
        <taxon>lamiids</taxon>
        <taxon>Solanales</taxon>
        <taxon>Solanaceae</taxon>
        <taxon>Solanoideae</taxon>
        <taxon>Solaneae</taxon>
        <taxon>Solanum</taxon>
        <taxon>Solanum subgen. Lycopersicon</taxon>
    </lineage>
</organism>
<keyword evidence="2" id="KW-1185">Reference proteome</keyword>
<feature type="compositionally biased region" description="Polar residues" evidence="1">
    <location>
        <begin position="83"/>
        <end position="94"/>
    </location>
</feature>
<dbReference type="GeneID" id="107030167"/>
<dbReference type="RefSeq" id="XP_015087030.1">
    <property type="nucleotide sequence ID" value="XM_015231544.1"/>
</dbReference>
<evidence type="ECO:0000313" key="3">
    <source>
        <dbReference type="RefSeq" id="XP_015087030.1"/>
    </source>
</evidence>
<accession>A0ABM1HL09</accession>
<proteinExistence type="predicted"/>
<sequence>MEAFTSVSTYSQHLKSLSDKLINVGSPVTYNKLVIQLDSGLTEPYKGLFDALLEETDLARRAAQSSLSIIVARDSNVSQDIFDNSFSQRNTNGGKRNHYRNNDRSNNGC</sequence>
<reference evidence="3" key="2">
    <citation type="submission" date="2025-08" db="UniProtKB">
        <authorList>
            <consortium name="RefSeq"/>
        </authorList>
    </citation>
    <scope>IDENTIFICATION</scope>
</reference>
<gene>
    <name evidence="3" type="primary">LOC107030167</name>
</gene>
<name>A0ABM1HL09_SOLPN</name>
<feature type="region of interest" description="Disordered" evidence="1">
    <location>
        <begin position="83"/>
        <end position="109"/>
    </location>
</feature>
<protein>
    <submittedName>
        <fullName evidence="3">Uncharacterized protein LOC107030167</fullName>
    </submittedName>
</protein>
<dbReference type="PANTHER" id="PTHR47481:SF10">
    <property type="entry name" value="COPIA-LIKE POLYPROTEIN_RETROTRANSPOSON"/>
    <property type="match status" value="1"/>
</dbReference>
<dbReference type="PANTHER" id="PTHR47481">
    <property type="match status" value="1"/>
</dbReference>
<evidence type="ECO:0000313" key="2">
    <source>
        <dbReference type="Proteomes" id="UP000694930"/>
    </source>
</evidence>